<dbReference type="EMBL" id="RXHI01000004">
    <property type="protein sequence ID" value="RUA23014.1"/>
    <property type="molecule type" value="Genomic_DNA"/>
</dbReference>
<evidence type="ECO:0000313" key="1">
    <source>
        <dbReference type="EMBL" id="RUA23014.1"/>
    </source>
</evidence>
<sequence>MPKETREVRHADAHRPLEGALHRLLQSHWTTQRLSAVRPRLLSFAAPSPAFVKRPGRGCRAGCPESPLPSGDSFEGRSGYETWAFGILGTRFSI</sequence>
<organism evidence="1">
    <name type="scientific">Billgrantia gudaonensis</name>
    <dbReference type="NCBI Taxonomy" id="376427"/>
    <lineage>
        <taxon>Bacteria</taxon>
        <taxon>Pseudomonadati</taxon>
        <taxon>Pseudomonadota</taxon>
        <taxon>Gammaproteobacteria</taxon>
        <taxon>Oceanospirillales</taxon>
        <taxon>Halomonadaceae</taxon>
        <taxon>Billgrantia</taxon>
    </lineage>
</organism>
<proteinExistence type="predicted"/>
<gene>
    <name evidence="1" type="ORF">DSL92_01715</name>
</gene>
<dbReference type="AlphaFoldDB" id="A0A432JL88"/>
<reference evidence="1" key="1">
    <citation type="submission" date="2018-12" db="EMBL/GenBank/DDBJ databases">
        <authorList>
            <person name="Jadhav K."/>
            <person name="Kushwaha B."/>
            <person name="Jadhav I."/>
        </authorList>
    </citation>
    <scope>NUCLEOTIDE SEQUENCE [LARGE SCALE GENOMIC DNA]</scope>
    <source>
        <strain evidence="1">SBS 10</strain>
    </source>
</reference>
<protein>
    <submittedName>
        <fullName evidence="1">Uncharacterized protein</fullName>
    </submittedName>
</protein>
<accession>A0A432JL88</accession>
<comment type="caution">
    <text evidence="1">The sequence shown here is derived from an EMBL/GenBank/DDBJ whole genome shotgun (WGS) entry which is preliminary data.</text>
</comment>
<name>A0A432JL88_9GAMM</name>